<feature type="compositionally biased region" description="Basic and acidic residues" evidence="1">
    <location>
        <begin position="279"/>
        <end position="288"/>
    </location>
</feature>
<dbReference type="Proteomes" id="UP001161094">
    <property type="component" value="Unassembled WGS sequence"/>
</dbReference>
<evidence type="ECO:0000259" key="2">
    <source>
        <dbReference type="PROSITE" id="PS51387"/>
    </source>
</evidence>
<organism evidence="3 4">
    <name type="scientific">Achromobacter spanius</name>
    <dbReference type="NCBI Taxonomy" id="217203"/>
    <lineage>
        <taxon>Bacteria</taxon>
        <taxon>Pseudomonadati</taxon>
        <taxon>Pseudomonadota</taxon>
        <taxon>Betaproteobacteria</taxon>
        <taxon>Burkholderiales</taxon>
        <taxon>Alcaligenaceae</taxon>
        <taxon>Achromobacter</taxon>
    </lineage>
</organism>
<dbReference type="GO" id="GO:0071949">
    <property type="term" value="F:FAD binding"/>
    <property type="evidence" value="ECO:0007669"/>
    <property type="project" value="InterPro"/>
</dbReference>
<name>A0AA42IXK2_9BURK</name>
<reference evidence="3" key="1">
    <citation type="submission" date="2022-09" db="EMBL/GenBank/DDBJ databases">
        <title>Intensive care unit water sources are persistently colonized with multi-drug resistant bacteria and are the site of extensive horizontal gene transfer of antibiotic resistance genes.</title>
        <authorList>
            <person name="Diorio-Toth L."/>
        </authorList>
    </citation>
    <scope>NUCLEOTIDE SEQUENCE</scope>
    <source>
        <strain evidence="3">GD03843</strain>
    </source>
</reference>
<dbReference type="EMBL" id="JAOCDZ010000007">
    <property type="protein sequence ID" value="MDH0736551.1"/>
    <property type="molecule type" value="Genomic_DNA"/>
</dbReference>
<dbReference type="InterPro" id="IPR016166">
    <property type="entry name" value="FAD-bd_PCMH"/>
</dbReference>
<dbReference type="PROSITE" id="PS51387">
    <property type="entry name" value="FAD_PCMH"/>
    <property type="match status" value="1"/>
</dbReference>
<evidence type="ECO:0000313" key="4">
    <source>
        <dbReference type="Proteomes" id="UP001161094"/>
    </source>
</evidence>
<sequence length="329" mass="34584">MQPSRRAFLLGRRPAQTPWAAFMQRLKLLCQGQVDDLGENGPGGAQAILTPTRDADVAHARTLCAEYRVVMALEGATGPYAPSASPRLRIDPSRLAGLARLGGDAASDPAGNPARWRAQPGVPMAALVQAGLRQFVGFPDAMTLAEWLAAPAPWPAGRCAASGVLTVDVMLADGVEETLGPFGEADVQPLRSATVQSLVPSLFQLASGGDAFATRDGDHWLGRYRLDALKPVAPATVNLAHLLLGHGGTLAWVQSVTLTDAPAAMEPGFVPVVGSGRDSGLDAGREPEAPSFPPSEPQTPGLATFRLDARVKTLFDPHGRFPLFLPNET</sequence>
<dbReference type="AlphaFoldDB" id="A0AA42IXK2"/>
<comment type="caution">
    <text evidence="3">The sequence shown here is derived from an EMBL/GenBank/DDBJ whole genome shotgun (WGS) entry which is preliminary data.</text>
</comment>
<feature type="region of interest" description="Disordered" evidence="1">
    <location>
        <begin position="274"/>
        <end position="301"/>
    </location>
</feature>
<feature type="domain" description="FAD-binding PCMH-type" evidence="2">
    <location>
        <begin position="41"/>
        <end position="263"/>
    </location>
</feature>
<accession>A0AA42IXK2</accession>
<dbReference type="RefSeq" id="WP_279995264.1">
    <property type="nucleotide sequence ID" value="NZ_JAOCDZ010000007.1"/>
</dbReference>
<gene>
    <name evidence="3" type="ORF">N5D93_12095</name>
</gene>
<evidence type="ECO:0000256" key="1">
    <source>
        <dbReference type="SAM" id="MobiDB-lite"/>
    </source>
</evidence>
<proteinExistence type="predicted"/>
<protein>
    <submittedName>
        <fullName evidence="3">FAD-binding protein</fullName>
    </submittedName>
</protein>
<evidence type="ECO:0000313" key="3">
    <source>
        <dbReference type="EMBL" id="MDH0736551.1"/>
    </source>
</evidence>